<evidence type="ECO:0000256" key="7">
    <source>
        <dbReference type="ARBA" id="ARBA00022842"/>
    </source>
</evidence>
<evidence type="ECO:0000256" key="3">
    <source>
        <dbReference type="ARBA" id="ARBA00004496"/>
    </source>
</evidence>
<gene>
    <name evidence="11" type="ORF">FisN_20Hh050</name>
</gene>
<dbReference type="CDD" id="cd05402">
    <property type="entry name" value="NT_PAP_TUTase"/>
    <property type="match status" value="1"/>
</dbReference>
<feature type="compositionally biased region" description="Low complexity" evidence="8">
    <location>
        <begin position="62"/>
        <end position="80"/>
    </location>
</feature>
<dbReference type="OrthoDB" id="407432at2759"/>
<proteinExistence type="predicted"/>
<evidence type="ECO:0000313" key="12">
    <source>
        <dbReference type="Proteomes" id="UP000198406"/>
    </source>
</evidence>
<dbReference type="Gene3D" id="3.30.460.10">
    <property type="entry name" value="Beta Polymerase, domain 2"/>
    <property type="match status" value="1"/>
</dbReference>
<feature type="compositionally biased region" description="Low complexity" evidence="8">
    <location>
        <begin position="22"/>
        <end position="47"/>
    </location>
</feature>
<evidence type="ECO:0000259" key="10">
    <source>
        <dbReference type="Pfam" id="PF22600"/>
    </source>
</evidence>
<comment type="subcellular location">
    <subcellularLocation>
        <location evidence="3">Cytoplasm</location>
    </subcellularLocation>
</comment>
<feature type="compositionally biased region" description="Low complexity" evidence="8">
    <location>
        <begin position="221"/>
        <end position="232"/>
    </location>
</feature>
<feature type="domain" description="PAP-associated" evidence="9">
    <location>
        <begin position="964"/>
        <end position="1024"/>
    </location>
</feature>
<keyword evidence="4" id="KW-0963">Cytoplasm</keyword>
<feature type="compositionally biased region" description="Polar residues" evidence="8">
    <location>
        <begin position="150"/>
        <end position="167"/>
    </location>
</feature>
<evidence type="ECO:0000256" key="2">
    <source>
        <dbReference type="ARBA" id="ARBA00001946"/>
    </source>
</evidence>
<dbReference type="InParanoid" id="A0A1Z5KCC2"/>
<dbReference type="InterPro" id="IPR043519">
    <property type="entry name" value="NT_sf"/>
</dbReference>
<dbReference type="SUPFAM" id="SSF81301">
    <property type="entry name" value="Nucleotidyltransferase"/>
    <property type="match status" value="1"/>
</dbReference>
<keyword evidence="7" id="KW-0460">Magnesium</keyword>
<dbReference type="Pfam" id="PF03828">
    <property type="entry name" value="PAP_assoc"/>
    <property type="match status" value="1"/>
</dbReference>
<evidence type="ECO:0000256" key="4">
    <source>
        <dbReference type="ARBA" id="ARBA00022490"/>
    </source>
</evidence>
<keyword evidence="6" id="KW-0479">Metal-binding</keyword>
<evidence type="ECO:0000256" key="6">
    <source>
        <dbReference type="ARBA" id="ARBA00022723"/>
    </source>
</evidence>
<dbReference type="EMBL" id="BDSP01000204">
    <property type="protein sequence ID" value="GAX23846.1"/>
    <property type="molecule type" value="Genomic_DNA"/>
</dbReference>
<dbReference type="EC" id="2.7.7.52" evidence="11"/>
<feature type="compositionally biased region" description="Polar residues" evidence="8">
    <location>
        <begin position="189"/>
        <end position="213"/>
    </location>
</feature>
<dbReference type="Pfam" id="PF22600">
    <property type="entry name" value="MTPAP-like_central"/>
    <property type="match status" value="1"/>
</dbReference>
<keyword evidence="5 11" id="KW-0808">Transferase</keyword>
<feature type="compositionally biased region" description="Low complexity" evidence="8">
    <location>
        <begin position="133"/>
        <end position="147"/>
    </location>
</feature>
<evidence type="ECO:0000313" key="11">
    <source>
        <dbReference type="EMBL" id="GAX23846.1"/>
    </source>
</evidence>
<feature type="domain" description="Poly(A) RNA polymerase mitochondrial-like central palm" evidence="10">
    <location>
        <begin position="671"/>
        <end position="820"/>
    </location>
</feature>
<comment type="cofactor">
    <cofactor evidence="2">
        <name>Mg(2+)</name>
        <dbReference type="ChEBI" id="CHEBI:18420"/>
    </cofactor>
</comment>
<evidence type="ECO:0000256" key="5">
    <source>
        <dbReference type="ARBA" id="ARBA00022679"/>
    </source>
</evidence>
<dbReference type="GO" id="GO:0005737">
    <property type="term" value="C:cytoplasm"/>
    <property type="evidence" value="ECO:0007669"/>
    <property type="project" value="UniProtKB-SubCell"/>
</dbReference>
<feature type="region of interest" description="Disordered" evidence="8">
    <location>
        <begin position="129"/>
        <end position="255"/>
    </location>
</feature>
<evidence type="ECO:0000259" key="9">
    <source>
        <dbReference type="Pfam" id="PF03828"/>
    </source>
</evidence>
<sequence length="1088" mass="120828">MSGRRRGGGRGGPSGRGGGRHPASPESNPNNSNSSSTPRGGRSNNSGRGRKSNAPRRRQDDATTSSHRNNNSAASANAATQMKDEDVLIAFLPYLKSGNAQALQIHELYLNHHKDEQLFLQQARVFLSEPPEESSSPTTSATPTVEPKNPWTSNHPYSHNINNSATISEPPRATTSSTHAATTPPRTPQLNNHQPSSNPFATEHNNTPTWSTPNAPPLPSTPSRSTTLPVTPQTNNNNSIPPTPATNTKKDVPPPKRLWTKVEEQPGILRVQGISGHDTSTVLTLAPRQELSAHWSLPLAFLQQQSSSNNLEQALKQCTIGLFRRGCTENGSQASIISKPVLGDEHRSYDYWKEGNMVCGRVPFYSPRTPGHVVFRMHNEGEPLYTWATGPSLHVRVREEDYESTIRFILSNFKAKKSNPTSLSSLLSLALVLETPLVRPNDSSARATWGCIQEARKVIDACFSEYTKTNQKMSELETAVEQLKLQVEDEDDEQDSKSQALSVGSELHSTDGGAIESEMATELREKTKTLMSGKASCERKWRDSQLAFASILRAVVTNPTMPSLLRRDLMIKMRIEFELWCPLSEEFAIPGSAGSENSGTLWYEAMRDLPNPITAEDFAAYRQARIKMQQRTLSFEPNTMGMDDVLFPRKNNAPEQRSMDPRAVSLFNGLSAAMGSYYHELFADEDSIVRKRELIRLRVEQLVCESGAFPANSRVVIFGSSANGFGSPKSDIDMCLQLPEGSKLNEDDISGAEAMAKLATKLEESGMKGVDTCRLTARIPILMFQCPNPLTGDAEDLIDCDLSMQNPLAVLNTSYLRCYAEITPITRVLAAIIKRWAKARDINNPAKHTLSSYGYIIMLLHFLTYHKRTGNGLVSPVAPVEGNAAIRRQQEPGPTPLLPNFHWMDPRWLGSPPGTPYTEVPALPRNMIKHPLVEDKVVNTYFSRPVKQEQRAYLQIQFSGQDLSLGILLASFFRYFAYEFNYKRHVVSLHSTACRGVVEREVKAEFDGWRNYSAALTIEDPFETFYDVAHVLRGGYYHRIRREFAVAYSKIADAASGRPGSWGKGDPRQMSGAELIDWLCEPVLIESD</sequence>
<dbReference type="InterPro" id="IPR002058">
    <property type="entry name" value="PAP_assoc"/>
</dbReference>
<organism evidence="11 12">
    <name type="scientific">Fistulifera solaris</name>
    <name type="common">Oleaginous diatom</name>
    <dbReference type="NCBI Taxonomy" id="1519565"/>
    <lineage>
        <taxon>Eukaryota</taxon>
        <taxon>Sar</taxon>
        <taxon>Stramenopiles</taxon>
        <taxon>Ochrophyta</taxon>
        <taxon>Bacillariophyta</taxon>
        <taxon>Bacillariophyceae</taxon>
        <taxon>Bacillariophycidae</taxon>
        <taxon>Naviculales</taxon>
        <taxon>Naviculaceae</taxon>
        <taxon>Fistulifera</taxon>
    </lineage>
</organism>
<comment type="cofactor">
    <cofactor evidence="1">
        <name>Mn(2+)</name>
        <dbReference type="ChEBI" id="CHEBI:29035"/>
    </cofactor>
</comment>
<dbReference type="SUPFAM" id="SSF81631">
    <property type="entry name" value="PAP/OAS1 substrate-binding domain"/>
    <property type="match status" value="1"/>
</dbReference>
<dbReference type="GO" id="GO:0046872">
    <property type="term" value="F:metal ion binding"/>
    <property type="evidence" value="ECO:0007669"/>
    <property type="project" value="UniProtKB-KW"/>
</dbReference>
<accession>A0A1Z5KCC2</accession>
<feature type="region of interest" description="Disordered" evidence="8">
    <location>
        <begin position="1"/>
        <end position="80"/>
    </location>
</feature>
<reference evidence="11 12" key="1">
    <citation type="journal article" date="2015" name="Plant Cell">
        <title>Oil accumulation by the oleaginous diatom Fistulifera solaris as revealed by the genome and transcriptome.</title>
        <authorList>
            <person name="Tanaka T."/>
            <person name="Maeda Y."/>
            <person name="Veluchamy A."/>
            <person name="Tanaka M."/>
            <person name="Abida H."/>
            <person name="Marechal E."/>
            <person name="Bowler C."/>
            <person name="Muto M."/>
            <person name="Sunaga Y."/>
            <person name="Tanaka M."/>
            <person name="Yoshino T."/>
            <person name="Taniguchi T."/>
            <person name="Fukuda Y."/>
            <person name="Nemoto M."/>
            <person name="Matsumoto M."/>
            <person name="Wong P.S."/>
            <person name="Aburatani S."/>
            <person name="Fujibuchi W."/>
        </authorList>
    </citation>
    <scope>NUCLEOTIDE SEQUENCE [LARGE SCALE GENOMIC DNA]</scope>
    <source>
        <strain evidence="11 12">JPCC DA0580</strain>
    </source>
</reference>
<dbReference type="GO" id="GO:0031123">
    <property type="term" value="P:RNA 3'-end processing"/>
    <property type="evidence" value="ECO:0007669"/>
    <property type="project" value="TreeGrafter"/>
</dbReference>
<dbReference type="InterPro" id="IPR054708">
    <property type="entry name" value="MTPAP-like_central"/>
</dbReference>
<feature type="region of interest" description="Disordered" evidence="8">
    <location>
        <begin position="488"/>
        <end position="515"/>
    </location>
</feature>
<protein>
    <submittedName>
        <fullName evidence="11">Terminal uridylyltransferase</fullName>
        <ecNumber evidence="11">2.7.7.52</ecNumber>
    </submittedName>
</protein>
<keyword evidence="11" id="KW-0548">Nucleotidyltransferase</keyword>
<dbReference type="AlphaFoldDB" id="A0A1Z5KCC2"/>
<dbReference type="Gene3D" id="1.10.1410.10">
    <property type="match status" value="1"/>
</dbReference>
<dbReference type="PANTHER" id="PTHR12271">
    <property type="entry name" value="POLY A POLYMERASE CID PAP -RELATED"/>
    <property type="match status" value="1"/>
</dbReference>
<dbReference type="Proteomes" id="UP000198406">
    <property type="component" value="Unassembled WGS sequence"/>
</dbReference>
<evidence type="ECO:0000256" key="8">
    <source>
        <dbReference type="SAM" id="MobiDB-lite"/>
    </source>
</evidence>
<dbReference type="GO" id="GO:0050265">
    <property type="term" value="F:RNA uridylyltransferase activity"/>
    <property type="evidence" value="ECO:0007669"/>
    <property type="project" value="UniProtKB-EC"/>
</dbReference>
<dbReference type="PANTHER" id="PTHR12271:SF40">
    <property type="entry name" value="POLY(A) RNA POLYMERASE GLD2"/>
    <property type="match status" value="1"/>
</dbReference>
<keyword evidence="12" id="KW-1185">Reference proteome</keyword>
<name>A0A1Z5KCC2_FISSO</name>
<evidence type="ECO:0000256" key="1">
    <source>
        <dbReference type="ARBA" id="ARBA00001936"/>
    </source>
</evidence>
<feature type="compositionally biased region" description="Low complexity" evidence="8">
    <location>
        <begin position="170"/>
        <end position="184"/>
    </location>
</feature>
<comment type="caution">
    <text evidence="11">The sequence shown here is derived from an EMBL/GenBank/DDBJ whole genome shotgun (WGS) entry which is preliminary data.</text>
</comment>